<dbReference type="Proteomes" id="UP001596091">
    <property type="component" value="Unassembled WGS sequence"/>
</dbReference>
<comment type="caution">
    <text evidence="2">The sequence shown here is derived from an EMBL/GenBank/DDBJ whole genome shotgun (WGS) entry which is preliminary data.</text>
</comment>
<protein>
    <recommendedName>
        <fullName evidence="4">DNA-binding protein</fullName>
    </recommendedName>
</protein>
<keyword evidence="3" id="KW-1185">Reference proteome</keyword>
<accession>A0ABW1ED61</accession>
<gene>
    <name evidence="2" type="ORF">ACFPT7_05870</name>
</gene>
<feature type="compositionally biased region" description="Acidic residues" evidence="1">
    <location>
        <begin position="153"/>
        <end position="169"/>
    </location>
</feature>
<reference evidence="3" key="1">
    <citation type="journal article" date="2019" name="Int. J. Syst. Evol. Microbiol.">
        <title>The Global Catalogue of Microorganisms (GCM) 10K type strain sequencing project: providing services to taxonomists for standard genome sequencing and annotation.</title>
        <authorList>
            <consortium name="The Broad Institute Genomics Platform"/>
            <consortium name="The Broad Institute Genome Sequencing Center for Infectious Disease"/>
            <person name="Wu L."/>
            <person name="Ma J."/>
        </authorList>
    </citation>
    <scope>NUCLEOTIDE SEQUENCE [LARGE SCALE GENOMIC DNA]</scope>
    <source>
        <strain evidence="3">JCM 4087</strain>
    </source>
</reference>
<organism evidence="2 3">
    <name type="scientific">Acidicapsa dinghuensis</name>
    <dbReference type="NCBI Taxonomy" id="2218256"/>
    <lineage>
        <taxon>Bacteria</taxon>
        <taxon>Pseudomonadati</taxon>
        <taxon>Acidobacteriota</taxon>
        <taxon>Terriglobia</taxon>
        <taxon>Terriglobales</taxon>
        <taxon>Acidobacteriaceae</taxon>
        <taxon>Acidicapsa</taxon>
    </lineage>
</organism>
<feature type="region of interest" description="Disordered" evidence="1">
    <location>
        <begin position="138"/>
        <end position="177"/>
    </location>
</feature>
<evidence type="ECO:0000256" key="1">
    <source>
        <dbReference type="SAM" id="MobiDB-lite"/>
    </source>
</evidence>
<dbReference type="EMBL" id="JBHSPH010000002">
    <property type="protein sequence ID" value="MFC5861811.1"/>
    <property type="molecule type" value="Genomic_DNA"/>
</dbReference>
<evidence type="ECO:0008006" key="4">
    <source>
        <dbReference type="Google" id="ProtNLM"/>
    </source>
</evidence>
<sequence>MLREGLVKFSLEEMAVKLHRTPKAVRGKLLREGYNLREIRCDLFSVDGLACAIRVRRSQVLSWIELGWLPATVRKCGQRNRYTITPEALAFLYRNHLQDALKRGLSNQSLFEAYVQYCYSPKHTVGEQLLTVRRDKRERAAFEQSQHHLGGTDDGEEEQDADNEQDAEPEDRYSIAI</sequence>
<evidence type="ECO:0000313" key="2">
    <source>
        <dbReference type="EMBL" id="MFC5861811.1"/>
    </source>
</evidence>
<dbReference type="RefSeq" id="WP_263337469.1">
    <property type="nucleotide sequence ID" value="NZ_JAGSYH010000004.1"/>
</dbReference>
<name>A0ABW1ED61_9BACT</name>
<proteinExistence type="predicted"/>
<evidence type="ECO:0000313" key="3">
    <source>
        <dbReference type="Proteomes" id="UP001596091"/>
    </source>
</evidence>